<evidence type="ECO:0000313" key="23">
    <source>
        <dbReference type="EMBL" id="KAH0450466.1"/>
    </source>
</evidence>
<feature type="domain" description="Protein kinase" evidence="22">
    <location>
        <begin position="592"/>
        <end position="873"/>
    </location>
</feature>
<dbReference type="Pfam" id="PF08263">
    <property type="entry name" value="LRRNT_2"/>
    <property type="match status" value="2"/>
</dbReference>
<keyword evidence="11" id="KW-0418">Kinase</keyword>
<keyword evidence="7 20" id="KW-0812">Transmembrane</keyword>
<keyword evidence="10 18" id="KW-0547">Nucleotide-binding</keyword>
<evidence type="ECO:0000256" key="1">
    <source>
        <dbReference type="ARBA" id="ARBA00004162"/>
    </source>
</evidence>
<keyword evidence="5" id="KW-0433">Leucine-rich repeat</keyword>
<dbReference type="SMART" id="SM00369">
    <property type="entry name" value="LRR_TYP"/>
    <property type="match status" value="6"/>
</dbReference>
<dbReference type="AlphaFoldDB" id="A0AAV7G239"/>
<evidence type="ECO:0000256" key="13">
    <source>
        <dbReference type="ARBA" id="ARBA00022989"/>
    </source>
</evidence>
<keyword evidence="24" id="KW-1185">Reference proteome</keyword>
<dbReference type="Gene3D" id="3.80.10.10">
    <property type="entry name" value="Ribonuclease Inhibitor"/>
    <property type="match status" value="2"/>
</dbReference>
<evidence type="ECO:0000256" key="5">
    <source>
        <dbReference type="ARBA" id="ARBA00022614"/>
    </source>
</evidence>
<keyword evidence="3" id="KW-1003">Cell membrane</keyword>
<dbReference type="SUPFAM" id="SSF52058">
    <property type="entry name" value="L domain-like"/>
    <property type="match status" value="1"/>
</dbReference>
<name>A0AAV7G239_DENCH</name>
<sequence>MCQNPNYSHLHFLFLIGLFLAVAGIASAGGRGGGGDADAMSEFAKSLGNPPKDWIPGSDPCSSKWTGVLCSGGRVTAINLRGRGLAGTLPSSLSSLTSLQSLFLPGNQLSGPLPSFGNLATLQEITVSSNLFNFVPPDFFSGLSGLQKISLDDNPLAPWELPDSFADCPLVSVSASNASISGALPDFFDRLSSLQSFRLSYNNISGPLPASLPRSPIRELLLNNQQGTKLSGRIDVIGQMEQLSLLWIQSNAFYGPIPDLSNLTTLQSFNVRDNALTGVVPNSLVTVSTLKNVSLSNNDLQGPMPKFGADVSSDIDKGNNFCLPEAIPCDIKVMQLLAVAAGFGYPVVFASSWTGNDPCGGGSGWSGVICDQQGNIVALNFANKHLEGFISPEIANISTLTKVILNNNSLTGVIPNSLTRLSQLQLLDVSYNQLTGNIPNFASTVRLVKAGNNFGSDSSGGGGSDGPGSGGAPGSSSSSSGDQNGKSKSATGFVVGILLAVLVLVGCIAGFVYYILRRKRKMEQLERVQMETFPDSPDVVKVGVLGLNDNGTVGSEGYPQSNYGESSDAALHRENSENIISIQDLRKATNNFSEDNILGKGGFGVVYKGVLSNGMVVAVKRCVLDMLSMKGVAEFKAEIGLIGKARHRHLVSLVGYCEHESERLLVYEYMPEGTLAQHLFDREGSRYCPLTWKQRLTIALDVAKAMEYLHSFMQGSFIHRDLKPSNILLDKDLRGKVSDFGLLKLAGDNEKSMATRLAGTFGYLAPEYATTGKITRKIDVYAFGVILLELMTSRKVLDDTVPDEDANLVAAFRRIHPRDIARLERFVDSSIFNDEESRSSIADLAEIAYHCTAREPSYRPEMSNVVTMLSPIADRWCPGNYGDGTDDGDSTVSLTSMVHRWQMSDDSSYNYSFSNYRPSTNQAFSFWAKSRKGTNTGTVTVAYVDDGCMEVMLDIAIPFANLYLEYFLLMHLAHPLALFVITFYFYFLKNYLFNLYF</sequence>
<reference evidence="23 24" key="1">
    <citation type="journal article" date="2021" name="Hortic Res">
        <title>Chromosome-scale assembly of the Dendrobium chrysotoxum genome enhances the understanding of orchid evolution.</title>
        <authorList>
            <person name="Zhang Y."/>
            <person name="Zhang G.Q."/>
            <person name="Zhang D."/>
            <person name="Liu X.D."/>
            <person name="Xu X.Y."/>
            <person name="Sun W.H."/>
            <person name="Yu X."/>
            <person name="Zhu X."/>
            <person name="Wang Z.W."/>
            <person name="Zhao X."/>
            <person name="Zhong W.Y."/>
            <person name="Chen H."/>
            <person name="Yin W.L."/>
            <person name="Huang T."/>
            <person name="Niu S.C."/>
            <person name="Liu Z.J."/>
        </authorList>
    </citation>
    <scope>NUCLEOTIDE SEQUENCE [LARGE SCALE GENOMIC DNA]</scope>
    <source>
        <strain evidence="23">Lindl</strain>
    </source>
</reference>
<dbReference type="GO" id="GO:0005886">
    <property type="term" value="C:plasma membrane"/>
    <property type="evidence" value="ECO:0007669"/>
    <property type="project" value="UniProtKB-SubCell"/>
</dbReference>
<dbReference type="InterPro" id="IPR008271">
    <property type="entry name" value="Ser/Thr_kinase_AS"/>
</dbReference>
<evidence type="ECO:0000256" key="20">
    <source>
        <dbReference type="SAM" id="Phobius"/>
    </source>
</evidence>
<evidence type="ECO:0000256" key="14">
    <source>
        <dbReference type="ARBA" id="ARBA00023136"/>
    </source>
</evidence>
<gene>
    <name evidence="23" type="ORF">IEQ34_021158</name>
</gene>
<dbReference type="FunFam" id="3.30.200.20:FF:000039">
    <property type="entry name" value="receptor-like protein kinase FERONIA"/>
    <property type="match status" value="1"/>
</dbReference>
<evidence type="ECO:0000259" key="22">
    <source>
        <dbReference type="PROSITE" id="PS50011"/>
    </source>
</evidence>
<dbReference type="Proteomes" id="UP000775213">
    <property type="component" value="Unassembled WGS sequence"/>
</dbReference>
<keyword evidence="17" id="KW-0325">Glycoprotein</keyword>
<dbReference type="InterPro" id="IPR003591">
    <property type="entry name" value="Leu-rich_rpt_typical-subtyp"/>
</dbReference>
<evidence type="ECO:0000256" key="18">
    <source>
        <dbReference type="PROSITE-ProRule" id="PRU10141"/>
    </source>
</evidence>
<evidence type="ECO:0000256" key="4">
    <source>
        <dbReference type="ARBA" id="ARBA00022527"/>
    </source>
</evidence>
<evidence type="ECO:0000256" key="9">
    <source>
        <dbReference type="ARBA" id="ARBA00022737"/>
    </source>
</evidence>
<accession>A0AAV7G239</accession>
<dbReference type="FunFam" id="3.80.10.10:FF:000129">
    <property type="entry name" value="Leucine-rich repeat receptor-like kinase"/>
    <property type="match status" value="1"/>
</dbReference>
<dbReference type="PROSITE" id="PS50011">
    <property type="entry name" value="PROTEIN_KINASE_DOM"/>
    <property type="match status" value="1"/>
</dbReference>
<dbReference type="GO" id="GO:0005524">
    <property type="term" value="F:ATP binding"/>
    <property type="evidence" value="ECO:0007669"/>
    <property type="project" value="UniProtKB-UniRule"/>
</dbReference>
<keyword evidence="14 20" id="KW-0472">Membrane</keyword>
<evidence type="ECO:0000256" key="3">
    <source>
        <dbReference type="ARBA" id="ARBA00022475"/>
    </source>
</evidence>
<evidence type="ECO:0000256" key="15">
    <source>
        <dbReference type="ARBA" id="ARBA00023157"/>
    </source>
</evidence>
<keyword evidence="16" id="KW-0675">Receptor</keyword>
<keyword evidence="6" id="KW-0808">Transferase</keyword>
<dbReference type="InterPro" id="IPR052422">
    <property type="entry name" value="Auxin_Ser/Thr_Kinase"/>
</dbReference>
<protein>
    <recommendedName>
        <fullName evidence="22">Protein kinase domain-containing protein</fullName>
    </recommendedName>
</protein>
<evidence type="ECO:0000256" key="6">
    <source>
        <dbReference type="ARBA" id="ARBA00022679"/>
    </source>
</evidence>
<dbReference type="Pfam" id="PF00069">
    <property type="entry name" value="Pkinase"/>
    <property type="match status" value="1"/>
</dbReference>
<dbReference type="EMBL" id="JAGFBR010000018">
    <property type="protein sequence ID" value="KAH0450466.1"/>
    <property type="molecule type" value="Genomic_DNA"/>
</dbReference>
<evidence type="ECO:0000256" key="7">
    <source>
        <dbReference type="ARBA" id="ARBA00022692"/>
    </source>
</evidence>
<feature type="region of interest" description="Disordered" evidence="19">
    <location>
        <begin position="456"/>
        <end position="485"/>
    </location>
</feature>
<keyword evidence="4" id="KW-0723">Serine/threonine-protein kinase</keyword>
<evidence type="ECO:0000256" key="12">
    <source>
        <dbReference type="ARBA" id="ARBA00022840"/>
    </source>
</evidence>
<keyword evidence="13 20" id="KW-1133">Transmembrane helix</keyword>
<dbReference type="FunFam" id="1.10.510.10:FF:000468">
    <property type="entry name" value="PTI1-like tyrosine-protein kinase 3"/>
    <property type="match status" value="1"/>
</dbReference>
<feature type="transmembrane region" description="Helical" evidence="20">
    <location>
        <begin position="493"/>
        <end position="516"/>
    </location>
</feature>
<feature type="compositionally biased region" description="Gly residues" evidence="19">
    <location>
        <begin position="458"/>
        <end position="473"/>
    </location>
</feature>
<feature type="transmembrane region" description="Helical" evidence="20">
    <location>
        <begin position="966"/>
        <end position="987"/>
    </location>
</feature>
<dbReference type="GO" id="GO:0004674">
    <property type="term" value="F:protein serine/threonine kinase activity"/>
    <property type="evidence" value="ECO:0007669"/>
    <property type="project" value="UniProtKB-KW"/>
</dbReference>
<dbReference type="PROSITE" id="PS00108">
    <property type="entry name" value="PROTEIN_KINASE_ST"/>
    <property type="match status" value="1"/>
</dbReference>
<dbReference type="PANTHER" id="PTHR47986">
    <property type="entry name" value="OSJNBA0070M12.3 PROTEIN"/>
    <property type="match status" value="1"/>
</dbReference>
<dbReference type="Gene3D" id="1.10.510.10">
    <property type="entry name" value="Transferase(Phosphotransferase) domain 1"/>
    <property type="match status" value="1"/>
</dbReference>
<comment type="caution">
    <text evidence="23">The sequence shown here is derived from an EMBL/GenBank/DDBJ whole genome shotgun (WGS) entry which is preliminary data.</text>
</comment>
<keyword evidence="12 18" id="KW-0067">ATP-binding</keyword>
<evidence type="ECO:0000256" key="17">
    <source>
        <dbReference type="ARBA" id="ARBA00023180"/>
    </source>
</evidence>
<evidence type="ECO:0000256" key="19">
    <source>
        <dbReference type="SAM" id="MobiDB-lite"/>
    </source>
</evidence>
<evidence type="ECO:0000256" key="2">
    <source>
        <dbReference type="ARBA" id="ARBA00008684"/>
    </source>
</evidence>
<dbReference type="PROSITE" id="PS00107">
    <property type="entry name" value="PROTEIN_KINASE_ATP"/>
    <property type="match status" value="1"/>
</dbReference>
<comment type="similarity">
    <text evidence="2">Belongs to the protein kinase superfamily. Ser/Thr protein kinase family.</text>
</comment>
<proteinExistence type="inferred from homology"/>
<dbReference type="Pfam" id="PF00560">
    <property type="entry name" value="LRR_1"/>
    <property type="match status" value="3"/>
</dbReference>
<dbReference type="InterPro" id="IPR011009">
    <property type="entry name" value="Kinase-like_dom_sf"/>
</dbReference>
<dbReference type="SUPFAM" id="SSF56112">
    <property type="entry name" value="Protein kinase-like (PK-like)"/>
    <property type="match status" value="1"/>
</dbReference>
<dbReference type="Gene3D" id="3.30.200.20">
    <property type="entry name" value="Phosphorylase Kinase, domain 1"/>
    <property type="match status" value="1"/>
</dbReference>
<dbReference type="InterPro" id="IPR013210">
    <property type="entry name" value="LRR_N_plant-typ"/>
</dbReference>
<dbReference type="InterPro" id="IPR000719">
    <property type="entry name" value="Prot_kinase_dom"/>
</dbReference>
<dbReference type="InterPro" id="IPR017441">
    <property type="entry name" value="Protein_kinase_ATP_BS"/>
</dbReference>
<evidence type="ECO:0000256" key="16">
    <source>
        <dbReference type="ARBA" id="ARBA00023170"/>
    </source>
</evidence>
<dbReference type="CDD" id="cd14066">
    <property type="entry name" value="STKc_IRAK"/>
    <property type="match status" value="1"/>
</dbReference>
<evidence type="ECO:0000256" key="10">
    <source>
        <dbReference type="ARBA" id="ARBA00022741"/>
    </source>
</evidence>
<dbReference type="InterPro" id="IPR032675">
    <property type="entry name" value="LRR_dom_sf"/>
</dbReference>
<keyword evidence="9" id="KW-0677">Repeat</keyword>
<feature type="binding site" evidence="18">
    <location>
        <position position="620"/>
    </location>
    <ligand>
        <name>ATP</name>
        <dbReference type="ChEBI" id="CHEBI:30616"/>
    </ligand>
</feature>
<feature type="signal peptide" evidence="21">
    <location>
        <begin position="1"/>
        <end position="28"/>
    </location>
</feature>
<dbReference type="FunFam" id="3.80.10.10:FF:000190">
    <property type="entry name" value="Receptor-like kinase TMK4"/>
    <property type="match status" value="1"/>
</dbReference>
<comment type="subcellular location">
    <subcellularLocation>
        <location evidence="1">Cell membrane</location>
        <topology evidence="1">Single-pass membrane protein</topology>
    </subcellularLocation>
</comment>
<evidence type="ECO:0000256" key="8">
    <source>
        <dbReference type="ARBA" id="ARBA00022729"/>
    </source>
</evidence>
<keyword evidence="8 21" id="KW-0732">Signal</keyword>
<dbReference type="SMART" id="SM00220">
    <property type="entry name" value="S_TKc"/>
    <property type="match status" value="1"/>
</dbReference>
<evidence type="ECO:0000313" key="24">
    <source>
        <dbReference type="Proteomes" id="UP000775213"/>
    </source>
</evidence>
<keyword evidence="15" id="KW-1015">Disulfide bond</keyword>
<feature type="chain" id="PRO_5043899685" description="Protein kinase domain-containing protein" evidence="21">
    <location>
        <begin position="29"/>
        <end position="997"/>
    </location>
</feature>
<dbReference type="InterPro" id="IPR001611">
    <property type="entry name" value="Leu-rich_rpt"/>
</dbReference>
<evidence type="ECO:0000256" key="11">
    <source>
        <dbReference type="ARBA" id="ARBA00022777"/>
    </source>
</evidence>
<organism evidence="23 24">
    <name type="scientific">Dendrobium chrysotoxum</name>
    <name type="common">Orchid</name>
    <dbReference type="NCBI Taxonomy" id="161865"/>
    <lineage>
        <taxon>Eukaryota</taxon>
        <taxon>Viridiplantae</taxon>
        <taxon>Streptophyta</taxon>
        <taxon>Embryophyta</taxon>
        <taxon>Tracheophyta</taxon>
        <taxon>Spermatophyta</taxon>
        <taxon>Magnoliopsida</taxon>
        <taxon>Liliopsida</taxon>
        <taxon>Asparagales</taxon>
        <taxon>Orchidaceae</taxon>
        <taxon>Epidendroideae</taxon>
        <taxon>Malaxideae</taxon>
        <taxon>Dendrobiinae</taxon>
        <taxon>Dendrobium</taxon>
    </lineage>
</organism>
<dbReference type="PANTHER" id="PTHR47986:SF34">
    <property type="entry name" value="RECEPTOR-LIKE KINASE TMK2"/>
    <property type="match status" value="1"/>
</dbReference>
<dbReference type="CDD" id="cd12087">
    <property type="entry name" value="TM_EGFR-like"/>
    <property type="match status" value="1"/>
</dbReference>
<evidence type="ECO:0000256" key="21">
    <source>
        <dbReference type="SAM" id="SignalP"/>
    </source>
</evidence>